<evidence type="ECO:0000256" key="5">
    <source>
        <dbReference type="ARBA" id="ARBA00023136"/>
    </source>
</evidence>
<feature type="transmembrane region" description="Helical" evidence="7">
    <location>
        <begin position="304"/>
        <end position="324"/>
    </location>
</feature>
<dbReference type="PANTHER" id="PTHR35007:SF2">
    <property type="entry name" value="PILUS ASSEMBLE PROTEIN"/>
    <property type="match status" value="1"/>
</dbReference>
<evidence type="ECO:0000256" key="2">
    <source>
        <dbReference type="ARBA" id="ARBA00022475"/>
    </source>
</evidence>
<feature type="domain" description="Type II secretion system protein GspF" evidence="8">
    <location>
        <begin position="191"/>
        <end position="317"/>
    </location>
</feature>
<evidence type="ECO:0000256" key="6">
    <source>
        <dbReference type="SAM" id="MobiDB-lite"/>
    </source>
</evidence>
<evidence type="ECO:0000313" key="10">
    <source>
        <dbReference type="Proteomes" id="UP001209535"/>
    </source>
</evidence>
<name>A0ABT2X1M9_9RHOB</name>
<protein>
    <submittedName>
        <fullName evidence="9">Type II secretion system F family protein</fullName>
    </submittedName>
</protein>
<feature type="transmembrane region" description="Helical" evidence="7">
    <location>
        <begin position="150"/>
        <end position="172"/>
    </location>
</feature>
<proteinExistence type="predicted"/>
<keyword evidence="3 7" id="KW-0812">Transmembrane</keyword>
<evidence type="ECO:0000256" key="7">
    <source>
        <dbReference type="SAM" id="Phobius"/>
    </source>
</evidence>
<feature type="compositionally biased region" description="Polar residues" evidence="6">
    <location>
        <begin position="59"/>
        <end position="70"/>
    </location>
</feature>
<keyword evidence="4 7" id="KW-1133">Transmembrane helix</keyword>
<comment type="caution">
    <text evidence="9">The sequence shown here is derived from an EMBL/GenBank/DDBJ whole genome shotgun (WGS) entry which is preliminary data.</text>
</comment>
<reference evidence="9 10" key="1">
    <citation type="submission" date="2022-10" db="EMBL/GenBank/DDBJ databases">
        <title>Defluviimonas sp. nov., isolated from ocean surface sediments.</title>
        <authorList>
            <person name="He W."/>
            <person name="Wang L."/>
            <person name="Zhang D.-F."/>
        </authorList>
    </citation>
    <scope>NUCLEOTIDE SEQUENCE [LARGE SCALE GENOMIC DNA]</scope>
    <source>
        <strain evidence="9 10">WL0024</strain>
    </source>
</reference>
<feature type="transmembrane region" description="Helical" evidence="7">
    <location>
        <begin position="109"/>
        <end position="130"/>
    </location>
</feature>
<evidence type="ECO:0000259" key="8">
    <source>
        <dbReference type="Pfam" id="PF00482"/>
    </source>
</evidence>
<comment type="subcellular location">
    <subcellularLocation>
        <location evidence="1">Cell membrane</location>
        <topology evidence="1">Multi-pass membrane protein</topology>
    </subcellularLocation>
</comment>
<dbReference type="InterPro" id="IPR018076">
    <property type="entry name" value="T2SS_GspF_dom"/>
</dbReference>
<feature type="transmembrane region" description="Helical" evidence="7">
    <location>
        <begin position="12"/>
        <end position="33"/>
    </location>
</feature>
<sequence>MFDTVQSLVTDAGITIPTLIILGVGIGVMLFVVGLSGSSSGKDPVLRRIEEQGRRRQTTADNGILRQSSADPTGLMKTLIPVDRKQRGAVERQLALAGFMGPHSVRNFYLMRLSLGIIMPGLLLLAIWTARTGALAVPSPIEAAMASWSPARVLIVLAFFVVMGFFGPALWLKDRANERRRAIEESFPNALDLVQISVEAGLGFDAAMIRVANELETTAPEISQEFLAAQREIQAGRSRDRALLDMAERTGVDEVNSFANVVLQSMQFGSSISETLMTYADEMRRNREMRAQEMANKLPVKMSAIMASLMLPALLLLSLGPVVIRYMRVMM</sequence>
<dbReference type="EMBL" id="JAOVQO010000006">
    <property type="protein sequence ID" value="MCU9847845.1"/>
    <property type="molecule type" value="Genomic_DNA"/>
</dbReference>
<gene>
    <name evidence="9" type="ORF">OEZ60_07480</name>
</gene>
<evidence type="ECO:0000256" key="4">
    <source>
        <dbReference type="ARBA" id="ARBA00022989"/>
    </source>
</evidence>
<accession>A0ABT2X1M9</accession>
<evidence type="ECO:0000256" key="1">
    <source>
        <dbReference type="ARBA" id="ARBA00004651"/>
    </source>
</evidence>
<keyword evidence="2" id="KW-1003">Cell membrane</keyword>
<dbReference type="Proteomes" id="UP001209535">
    <property type="component" value="Unassembled WGS sequence"/>
</dbReference>
<evidence type="ECO:0000256" key="3">
    <source>
        <dbReference type="ARBA" id="ARBA00022692"/>
    </source>
</evidence>
<evidence type="ECO:0000313" key="9">
    <source>
        <dbReference type="EMBL" id="MCU9847845.1"/>
    </source>
</evidence>
<feature type="region of interest" description="Disordered" evidence="6">
    <location>
        <begin position="51"/>
        <end position="70"/>
    </location>
</feature>
<organism evidence="9 10">
    <name type="scientific">Albidovulum salinarum</name>
    <dbReference type="NCBI Taxonomy" id="2984153"/>
    <lineage>
        <taxon>Bacteria</taxon>
        <taxon>Pseudomonadati</taxon>
        <taxon>Pseudomonadota</taxon>
        <taxon>Alphaproteobacteria</taxon>
        <taxon>Rhodobacterales</taxon>
        <taxon>Paracoccaceae</taxon>
        <taxon>Albidovulum</taxon>
    </lineage>
</organism>
<dbReference type="RefSeq" id="WP_263334704.1">
    <property type="nucleotide sequence ID" value="NZ_JAOVQO010000006.1"/>
</dbReference>
<keyword evidence="5 7" id="KW-0472">Membrane</keyword>
<dbReference type="Pfam" id="PF00482">
    <property type="entry name" value="T2SSF"/>
    <property type="match status" value="1"/>
</dbReference>
<dbReference type="PANTHER" id="PTHR35007">
    <property type="entry name" value="INTEGRAL MEMBRANE PROTEIN-RELATED"/>
    <property type="match status" value="1"/>
</dbReference>
<keyword evidence="10" id="KW-1185">Reference proteome</keyword>